<dbReference type="CDD" id="cd00293">
    <property type="entry name" value="USP-like"/>
    <property type="match status" value="1"/>
</dbReference>
<evidence type="ECO:0000313" key="4">
    <source>
        <dbReference type="Proteomes" id="UP000028194"/>
    </source>
</evidence>
<protein>
    <submittedName>
        <fullName evidence="3">Universal stress protein UspA-like protein</fullName>
    </submittedName>
</protein>
<dbReference type="STRING" id="1459636.NTE_00893"/>
<evidence type="ECO:0000256" key="1">
    <source>
        <dbReference type="ARBA" id="ARBA00008791"/>
    </source>
</evidence>
<dbReference type="SUPFAM" id="SSF52402">
    <property type="entry name" value="Adenine nucleotide alpha hydrolases-like"/>
    <property type="match status" value="1"/>
</dbReference>
<proteinExistence type="inferred from homology"/>
<dbReference type="PANTHER" id="PTHR46268">
    <property type="entry name" value="STRESS RESPONSE PROTEIN NHAX"/>
    <property type="match status" value="1"/>
</dbReference>
<dbReference type="KEGG" id="nev:NTE_00893"/>
<reference evidence="3 4" key="1">
    <citation type="journal article" date="2014" name="PLoS ONE">
        <title>Genome Sequence of Candidatus Nitrososphaera evergladensis from Group I.1b Enriched from Everglades Soil Reveals Novel Genomic Features of the Ammonia-Oxidizing Archaea.</title>
        <authorList>
            <person name="Zhalnina K.V."/>
            <person name="Dias R."/>
            <person name="Leonard M.T."/>
            <person name="Dorr de Quadros P."/>
            <person name="Camargo F.A."/>
            <person name="Drew J.C."/>
            <person name="Farmerie W.G."/>
            <person name="Daroub S.H."/>
            <person name="Triplett E.W."/>
        </authorList>
    </citation>
    <scope>NUCLEOTIDE SEQUENCE [LARGE SCALE GENOMIC DNA]</scope>
    <source>
        <strain evidence="3 4">SR1</strain>
    </source>
</reference>
<evidence type="ECO:0000259" key="2">
    <source>
        <dbReference type="Pfam" id="PF00582"/>
    </source>
</evidence>
<dbReference type="OrthoDB" id="105697at2157"/>
<sequence length="144" mass="15525">MRKEVYSKVLVATDGSECARKALESAIKIVKASNGSLTIIHVLQIPRTVGFGKKLTPEILLFYRRDAKAFLAEQQREVELHGIKADILLREGSPAKAILNAAKAMNADLIVMGSRGLGGVKELFLGSVSNAVVHSSKISVLITK</sequence>
<dbReference type="GeneID" id="41596733"/>
<dbReference type="EMBL" id="CP007174">
    <property type="protein sequence ID" value="AIF82969.1"/>
    <property type="molecule type" value="Genomic_DNA"/>
</dbReference>
<organism evidence="3 4">
    <name type="scientific">Candidatus Nitrososphaera evergladensis SR1</name>
    <dbReference type="NCBI Taxonomy" id="1459636"/>
    <lineage>
        <taxon>Archaea</taxon>
        <taxon>Nitrososphaerota</taxon>
        <taxon>Nitrososphaeria</taxon>
        <taxon>Nitrososphaerales</taxon>
        <taxon>Nitrososphaeraceae</taxon>
        <taxon>Nitrososphaera</taxon>
    </lineage>
</organism>
<dbReference type="InterPro" id="IPR014729">
    <property type="entry name" value="Rossmann-like_a/b/a_fold"/>
</dbReference>
<comment type="similarity">
    <text evidence="1">Belongs to the universal stress protein A family.</text>
</comment>
<gene>
    <name evidence="3" type="ORF">NTE_00893</name>
</gene>
<dbReference type="Gene3D" id="3.40.50.620">
    <property type="entry name" value="HUPs"/>
    <property type="match status" value="1"/>
</dbReference>
<dbReference type="eggNOG" id="arCOG02053">
    <property type="taxonomic scope" value="Archaea"/>
</dbReference>
<dbReference type="InterPro" id="IPR006016">
    <property type="entry name" value="UspA"/>
</dbReference>
<keyword evidence="4" id="KW-1185">Reference proteome</keyword>
<dbReference type="AlphaFoldDB" id="A0A075MUH8"/>
<dbReference type="PRINTS" id="PR01438">
    <property type="entry name" value="UNVRSLSTRESS"/>
</dbReference>
<dbReference type="PANTHER" id="PTHR46268:SF6">
    <property type="entry name" value="UNIVERSAL STRESS PROTEIN UP12"/>
    <property type="match status" value="1"/>
</dbReference>
<dbReference type="Pfam" id="PF00582">
    <property type="entry name" value="Usp"/>
    <property type="match status" value="1"/>
</dbReference>
<dbReference type="InterPro" id="IPR006015">
    <property type="entry name" value="Universal_stress_UspA"/>
</dbReference>
<dbReference type="Proteomes" id="UP000028194">
    <property type="component" value="Chromosome"/>
</dbReference>
<name>A0A075MUH8_9ARCH</name>
<accession>A0A075MUH8</accession>
<feature type="domain" description="UspA" evidence="2">
    <location>
        <begin position="6"/>
        <end position="144"/>
    </location>
</feature>
<dbReference type="HOGENOM" id="CLU_049301_16_2_2"/>
<dbReference type="RefSeq" id="WP_148699832.1">
    <property type="nucleotide sequence ID" value="NZ_CP007174.1"/>
</dbReference>
<evidence type="ECO:0000313" key="3">
    <source>
        <dbReference type="EMBL" id="AIF82969.1"/>
    </source>
</evidence>